<protein>
    <submittedName>
        <fullName evidence="2">Uncharacterized protein</fullName>
    </submittedName>
</protein>
<evidence type="ECO:0000256" key="1">
    <source>
        <dbReference type="SAM" id="MobiDB-lite"/>
    </source>
</evidence>
<feature type="region of interest" description="Disordered" evidence="1">
    <location>
        <begin position="1"/>
        <end position="22"/>
    </location>
</feature>
<comment type="caution">
    <text evidence="2">The sequence shown here is derived from an EMBL/GenBank/DDBJ whole genome shotgun (WGS) entry which is preliminary data.</text>
</comment>
<evidence type="ECO:0000313" key="2">
    <source>
        <dbReference type="EMBL" id="CAK0899489.1"/>
    </source>
</evidence>
<reference evidence="2" key="1">
    <citation type="submission" date="2023-10" db="EMBL/GenBank/DDBJ databases">
        <authorList>
            <person name="Chen Y."/>
            <person name="Shah S."/>
            <person name="Dougan E. K."/>
            <person name="Thang M."/>
            <person name="Chan C."/>
        </authorList>
    </citation>
    <scope>NUCLEOTIDE SEQUENCE [LARGE SCALE GENOMIC DNA]</scope>
</reference>
<accession>A0ABN9XIB0</accession>
<dbReference type="Proteomes" id="UP001189429">
    <property type="component" value="Unassembled WGS sequence"/>
</dbReference>
<feature type="region of interest" description="Disordered" evidence="1">
    <location>
        <begin position="269"/>
        <end position="292"/>
    </location>
</feature>
<proteinExistence type="predicted"/>
<organism evidence="2 3">
    <name type="scientific">Prorocentrum cordatum</name>
    <dbReference type="NCBI Taxonomy" id="2364126"/>
    <lineage>
        <taxon>Eukaryota</taxon>
        <taxon>Sar</taxon>
        <taxon>Alveolata</taxon>
        <taxon>Dinophyceae</taxon>
        <taxon>Prorocentrales</taxon>
        <taxon>Prorocentraceae</taxon>
        <taxon>Prorocentrum</taxon>
    </lineage>
</organism>
<keyword evidence="3" id="KW-1185">Reference proteome</keyword>
<name>A0ABN9XIB0_9DINO</name>
<evidence type="ECO:0000313" key="3">
    <source>
        <dbReference type="Proteomes" id="UP001189429"/>
    </source>
</evidence>
<dbReference type="EMBL" id="CAUYUJ010020615">
    <property type="protein sequence ID" value="CAK0899489.1"/>
    <property type="molecule type" value="Genomic_DNA"/>
</dbReference>
<sequence>MPAATSGLAADPQSGAASVEKPGDDYNGNVVLIKADDAFEASLSPTHSQMGARDKLMLKRLKDGVTSGASHYKPALAKKVEESICAHHPKVQQFRPRPLRGGAASLKNEIFGFQHWSINESQLFLGPSSFGVGECRMLCEGALIVAGVLTSELPGNSLREKIQTALAPAGSETFVNLVKDPAKGFLCVMDDPLCVLCAPNKYIVATAPCFDPNDPTMGARGIRWGLMPNTPECINQTKANLEGLCETYAALADNHDFAAFSGVRGRLPRAGRPGGAGPAAGPRQWSRGCGTK</sequence>
<gene>
    <name evidence="2" type="ORF">PCOR1329_LOCUS76992</name>
</gene>